<evidence type="ECO:0000313" key="6">
    <source>
        <dbReference type="Proteomes" id="UP000780875"/>
    </source>
</evidence>
<feature type="active site" evidence="2">
    <location>
        <position position="259"/>
    </location>
</feature>
<accession>A0ABS7UB71</accession>
<evidence type="ECO:0000313" key="5">
    <source>
        <dbReference type="EMBL" id="MBZ5737938.1"/>
    </source>
</evidence>
<dbReference type="InterPro" id="IPR016161">
    <property type="entry name" value="Ald_DH/histidinol_DH"/>
</dbReference>
<evidence type="ECO:0000256" key="1">
    <source>
        <dbReference type="ARBA" id="ARBA00023002"/>
    </source>
</evidence>
<dbReference type="Gene3D" id="3.40.309.10">
    <property type="entry name" value="Aldehyde Dehydrogenase, Chain A, domain 2"/>
    <property type="match status" value="1"/>
</dbReference>
<evidence type="ECO:0000259" key="4">
    <source>
        <dbReference type="Pfam" id="PF00171"/>
    </source>
</evidence>
<evidence type="ECO:0000256" key="2">
    <source>
        <dbReference type="PROSITE-ProRule" id="PRU10007"/>
    </source>
</evidence>
<dbReference type="PANTHER" id="PTHR43353">
    <property type="entry name" value="SUCCINATE-SEMIALDEHYDE DEHYDROGENASE, MITOCHONDRIAL"/>
    <property type="match status" value="1"/>
</dbReference>
<sequence length="486" mass="50810">MGDFSLDQLTDLPLDLCIGGKLVPASDGGRFDVLDPATGAVLTTVASASVDDAIAAVDAADAAAAGWVATPPRERSEILRRAFELMTARADEIAHLISLENGKALPDARGETAYAAEFFRWYAEEAVRASGQVMTAPSGANKIVVLQQPVGICVLVTPWNFPAAMATRKIGPALAAGCTVILKPASDTPLTALLMAKILEDAGVPAGVVNVLPARRSGAVVSAMLHDPRVRKLSFTGSTEVGRVLLKEAADQVVNCSMELGGNAPFVVLDDADLDAAVDGAMIAKMRNAGEACTAANRFYVHEAVAADFSQRLGDRMAALRVGPGTADDTEVGPLVNEEAAASVHELVEGAVAAGARVVTGGKRPDREGFYYEPTVLLDVPLGAEILGEEIFGPVAPIITFSDEADAIRMANDTEYGLVSYVYTRDLARGLRVSEQLDSGMVGLNRGLVSDPAAPFGGTKQSGIGREGGHEGMLDYLESKYVAVSW</sequence>
<comment type="similarity">
    <text evidence="3">Belongs to the aldehyde dehydrogenase family.</text>
</comment>
<dbReference type="InterPro" id="IPR016162">
    <property type="entry name" value="Ald_DH_N"/>
</dbReference>
<dbReference type="PANTHER" id="PTHR43353:SF5">
    <property type="entry name" value="SUCCINATE-SEMIALDEHYDE DEHYDROGENASE, MITOCHONDRIAL"/>
    <property type="match status" value="1"/>
</dbReference>
<dbReference type="Gene3D" id="3.40.605.10">
    <property type="entry name" value="Aldehyde Dehydrogenase, Chain A, domain 1"/>
    <property type="match status" value="1"/>
</dbReference>
<organism evidence="5 6">
    <name type="scientific">Nocardioides mangrovi</name>
    <dbReference type="NCBI Taxonomy" id="2874580"/>
    <lineage>
        <taxon>Bacteria</taxon>
        <taxon>Bacillati</taxon>
        <taxon>Actinomycetota</taxon>
        <taxon>Actinomycetes</taxon>
        <taxon>Propionibacteriales</taxon>
        <taxon>Nocardioidaceae</taxon>
        <taxon>Nocardioides</taxon>
    </lineage>
</organism>
<proteinExistence type="inferred from homology"/>
<keyword evidence="1 3" id="KW-0560">Oxidoreductase</keyword>
<dbReference type="Proteomes" id="UP000780875">
    <property type="component" value="Unassembled WGS sequence"/>
</dbReference>
<dbReference type="InterPro" id="IPR050740">
    <property type="entry name" value="Aldehyde_DH_Superfamily"/>
</dbReference>
<comment type="caution">
    <text evidence="5">The sequence shown here is derived from an EMBL/GenBank/DDBJ whole genome shotgun (WGS) entry which is preliminary data.</text>
</comment>
<dbReference type="SUPFAM" id="SSF53720">
    <property type="entry name" value="ALDH-like"/>
    <property type="match status" value="1"/>
</dbReference>
<feature type="domain" description="Aldehyde dehydrogenase" evidence="4">
    <location>
        <begin position="26"/>
        <end position="482"/>
    </location>
</feature>
<gene>
    <name evidence="5" type="ORF">K8U61_07180</name>
</gene>
<dbReference type="InterPro" id="IPR029510">
    <property type="entry name" value="Ald_DH_CS_GLU"/>
</dbReference>
<dbReference type="InterPro" id="IPR015590">
    <property type="entry name" value="Aldehyde_DH_dom"/>
</dbReference>
<protein>
    <submittedName>
        <fullName evidence="5">NAD-dependent succinate-semialdehyde dehydrogenase</fullName>
    </submittedName>
</protein>
<dbReference type="EMBL" id="JAIQZJ010000003">
    <property type="protein sequence ID" value="MBZ5737938.1"/>
    <property type="molecule type" value="Genomic_DNA"/>
</dbReference>
<dbReference type="PROSITE" id="PS00687">
    <property type="entry name" value="ALDEHYDE_DEHYDR_GLU"/>
    <property type="match status" value="1"/>
</dbReference>
<keyword evidence="6" id="KW-1185">Reference proteome</keyword>
<reference evidence="5 6" key="1">
    <citation type="submission" date="2021-09" db="EMBL/GenBank/DDBJ databases">
        <title>Whole genome sequence of Nocardioides sp. GBK3QG-3.</title>
        <authorList>
            <person name="Tuo L."/>
        </authorList>
    </citation>
    <scope>NUCLEOTIDE SEQUENCE [LARGE SCALE GENOMIC DNA]</scope>
    <source>
        <strain evidence="5 6">GBK3QG-3</strain>
    </source>
</reference>
<dbReference type="Pfam" id="PF00171">
    <property type="entry name" value="Aldedh"/>
    <property type="match status" value="1"/>
</dbReference>
<dbReference type="InterPro" id="IPR016163">
    <property type="entry name" value="Ald_DH_C"/>
</dbReference>
<evidence type="ECO:0000256" key="3">
    <source>
        <dbReference type="RuleBase" id="RU003345"/>
    </source>
</evidence>
<name>A0ABS7UB71_9ACTN</name>
<dbReference type="RefSeq" id="WP_224122315.1">
    <property type="nucleotide sequence ID" value="NZ_JAIQZJ010000003.1"/>
</dbReference>
<dbReference type="CDD" id="cd07103">
    <property type="entry name" value="ALDH_F5_SSADH_GabD"/>
    <property type="match status" value="1"/>
</dbReference>